<accession>A0A165AUR6</accession>
<keyword evidence="2" id="KW-1185">Reference proteome</keyword>
<sequence length="146" mass="16193">MHVPSDSPHSADEGALHILVTGYGVMHSLMSHTWVTSTVTTRRMRCIVAGETDGKEVRGFGKGYEEYPEELLTPVNSAKLIGHLKVAGYEHVVPSLDVGRYLCHFIDYCSLAESRRTAATGGKTFWLYSSISLEWTTSALMKLRQC</sequence>
<dbReference type="InterPro" id="IPR036440">
    <property type="entry name" value="Peptidase_C15-like_sf"/>
</dbReference>
<proteinExistence type="predicted"/>
<dbReference type="RefSeq" id="XP_040757441.1">
    <property type="nucleotide sequence ID" value="XM_040907446.1"/>
</dbReference>
<evidence type="ECO:0000313" key="1">
    <source>
        <dbReference type="EMBL" id="KZS99700.1"/>
    </source>
</evidence>
<dbReference type="EMBL" id="KV427730">
    <property type="protein sequence ID" value="KZS99700.1"/>
    <property type="molecule type" value="Genomic_DNA"/>
</dbReference>
<protein>
    <submittedName>
        <fullName evidence="1">Uncharacterized protein</fullName>
    </submittedName>
</protein>
<dbReference type="Proteomes" id="UP000076871">
    <property type="component" value="Unassembled WGS sequence"/>
</dbReference>
<evidence type="ECO:0000313" key="2">
    <source>
        <dbReference type="Proteomes" id="UP000076871"/>
    </source>
</evidence>
<dbReference type="GeneID" id="63824475"/>
<reference evidence="1 2" key="1">
    <citation type="journal article" date="2016" name="Mol. Biol. Evol.">
        <title>Comparative Genomics of Early-Diverging Mushroom-Forming Fungi Provides Insights into the Origins of Lignocellulose Decay Capabilities.</title>
        <authorList>
            <person name="Nagy L.G."/>
            <person name="Riley R."/>
            <person name="Tritt A."/>
            <person name="Adam C."/>
            <person name="Daum C."/>
            <person name="Floudas D."/>
            <person name="Sun H."/>
            <person name="Yadav J.S."/>
            <person name="Pangilinan J."/>
            <person name="Larsson K.H."/>
            <person name="Matsuura K."/>
            <person name="Barry K."/>
            <person name="Labutti K."/>
            <person name="Kuo R."/>
            <person name="Ohm R.A."/>
            <person name="Bhattacharya S.S."/>
            <person name="Shirouzu T."/>
            <person name="Yoshinaga Y."/>
            <person name="Martin F.M."/>
            <person name="Grigoriev I.V."/>
            <person name="Hibbett D.S."/>
        </authorList>
    </citation>
    <scope>NUCLEOTIDE SEQUENCE [LARGE SCALE GENOMIC DNA]</scope>
    <source>
        <strain evidence="1 2">93-53</strain>
    </source>
</reference>
<organism evidence="1 2">
    <name type="scientific">Laetiporus sulphureus 93-53</name>
    <dbReference type="NCBI Taxonomy" id="1314785"/>
    <lineage>
        <taxon>Eukaryota</taxon>
        <taxon>Fungi</taxon>
        <taxon>Dikarya</taxon>
        <taxon>Basidiomycota</taxon>
        <taxon>Agaricomycotina</taxon>
        <taxon>Agaricomycetes</taxon>
        <taxon>Polyporales</taxon>
        <taxon>Laetiporus</taxon>
    </lineage>
</organism>
<dbReference type="OrthoDB" id="407146at2759"/>
<gene>
    <name evidence="1" type="ORF">LAESUDRAFT_718538</name>
</gene>
<dbReference type="InParanoid" id="A0A165AUR6"/>
<name>A0A165AUR6_9APHY</name>
<dbReference type="AlphaFoldDB" id="A0A165AUR6"/>
<dbReference type="SUPFAM" id="SSF53182">
    <property type="entry name" value="Pyrrolidone carboxyl peptidase (pyroglutamate aminopeptidase)"/>
    <property type="match status" value="1"/>
</dbReference>
<dbReference type="Gene3D" id="3.40.630.20">
    <property type="entry name" value="Peptidase C15, pyroglutamyl peptidase I-like"/>
    <property type="match status" value="1"/>
</dbReference>